<reference evidence="3" key="1">
    <citation type="submission" date="2016-10" db="EMBL/GenBank/DDBJ databases">
        <authorList>
            <person name="Varghese N."/>
            <person name="Submissions S."/>
        </authorList>
    </citation>
    <scope>NUCLEOTIDE SEQUENCE [LARGE SCALE GENOMIC DNA]</scope>
    <source>
        <strain evidence="3">CGMCC 1.6981</strain>
    </source>
</reference>
<keyword evidence="1" id="KW-0812">Transmembrane</keyword>
<keyword evidence="1" id="KW-1133">Transmembrane helix</keyword>
<proteinExistence type="inferred from homology"/>
<keyword evidence="3" id="KW-1185">Reference proteome</keyword>
<protein>
    <recommendedName>
        <fullName evidence="1">SURF1-like protein</fullName>
    </recommendedName>
</protein>
<dbReference type="AlphaFoldDB" id="A0A1I7F128"/>
<dbReference type="CDD" id="cd06662">
    <property type="entry name" value="SURF1"/>
    <property type="match status" value="1"/>
</dbReference>
<dbReference type="GO" id="GO:0005886">
    <property type="term" value="C:plasma membrane"/>
    <property type="evidence" value="ECO:0007669"/>
    <property type="project" value="UniProtKB-SubCell"/>
</dbReference>
<dbReference type="STRING" id="463301.SAMN04487955_101163"/>
<evidence type="ECO:0000313" key="2">
    <source>
        <dbReference type="EMBL" id="SFU29902.1"/>
    </source>
</evidence>
<dbReference type="EMBL" id="FPBP01000001">
    <property type="protein sequence ID" value="SFU29902.1"/>
    <property type="molecule type" value="Genomic_DNA"/>
</dbReference>
<dbReference type="Pfam" id="PF02104">
    <property type="entry name" value="SURF1"/>
    <property type="match status" value="1"/>
</dbReference>
<comment type="similarity">
    <text evidence="1">Belongs to the SURF1 family.</text>
</comment>
<dbReference type="PROSITE" id="PS50895">
    <property type="entry name" value="SURF1"/>
    <property type="match status" value="1"/>
</dbReference>
<feature type="transmembrane region" description="Helical" evidence="1">
    <location>
        <begin position="131"/>
        <end position="151"/>
    </location>
</feature>
<dbReference type="InterPro" id="IPR002994">
    <property type="entry name" value="Surf1/Shy1"/>
</dbReference>
<name>A0A1I7F128_9GAMM</name>
<dbReference type="Proteomes" id="UP000198693">
    <property type="component" value="Unassembled WGS sequence"/>
</dbReference>
<accession>A0A1I7F128</accession>
<organism evidence="2 3">
    <name type="scientific">Halomonas korlensis</name>
    <dbReference type="NCBI Taxonomy" id="463301"/>
    <lineage>
        <taxon>Bacteria</taxon>
        <taxon>Pseudomonadati</taxon>
        <taxon>Pseudomonadota</taxon>
        <taxon>Gammaproteobacteria</taxon>
        <taxon>Oceanospirillales</taxon>
        <taxon>Halomonadaceae</taxon>
        <taxon>Halomonas</taxon>
    </lineage>
</organism>
<keyword evidence="1" id="KW-1003">Cell membrane</keyword>
<gene>
    <name evidence="2" type="ORF">SAMN04487955_101163</name>
</gene>
<comment type="caution">
    <text evidence="1">Lacks conserved residue(s) required for the propagation of feature annotation.</text>
</comment>
<evidence type="ECO:0000256" key="1">
    <source>
        <dbReference type="RuleBase" id="RU363076"/>
    </source>
</evidence>
<sequence length="169" mass="18890">MLSGEYLADHTLFLDNRTLDGRLGVAVLTPLRDEQGQYWLVQRGFMATDMGRGTPEVATPAGEVTLRGQWQTESEGAPLFGPNQEGLRLQRIALEAWDHEFAFAGWLHLVEGPGMLEAWWTPNVMPPSRHLGYAVQWWSLTLAALIAMVIGGRRLTRDAPRLPLSKPDE</sequence>
<keyword evidence="1" id="KW-0472">Membrane</keyword>
<evidence type="ECO:0000313" key="3">
    <source>
        <dbReference type="Proteomes" id="UP000198693"/>
    </source>
</evidence>
<comment type="subcellular location">
    <subcellularLocation>
        <location evidence="1">Cell membrane</location>
        <topology evidence="1">Multi-pass membrane protein</topology>
    </subcellularLocation>
</comment>